<dbReference type="Pfam" id="PF00902">
    <property type="entry name" value="TatC"/>
    <property type="match status" value="1"/>
</dbReference>
<sequence>MTRTERTTRSSREARAPKSGKPRDGRMSLGAHLVELRKRLFLAAIAIVLGMIAGWLVSDWVLNALRVPIEQLAEEQGRVASLNFTDISSAFDLRLQIAFTVGVVVSSPFWLYQIWAFLMPGLKRKEKQYAVGFVLSAVPLFLLGCLAGWLVMPHMVVLLTGFAPQDTTALISARTYYDFVLKLVLAIGIAFVLPVFLVLLNFAGVLSAKAILKSWRIAILAITLFTAIATPAADVMSMFLLAIPMVILYFGAAGIAFLNDRRRAKRALALDAELAI</sequence>
<dbReference type="Proteomes" id="UP000198891">
    <property type="component" value="Unassembled WGS sequence"/>
</dbReference>
<evidence type="ECO:0000256" key="7">
    <source>
        <dbReference type="HAMAP-Rule" id="MF_00902"/>
    </source>
</evidence>
<keyword evidence="7" id="KW-1003">Cell membrane</keyword>
<dbReference type="EMBL" id="FNPZ01000012">
    <property type="protein sequence ID" value="SDZ57540.1"/>
    <property type="molecule type" value="Genomic_DNA"/>
</dbReference>
<keyword evidence="5 7" id="KW-0811">Translocation</keyword>
<name>A0A1H3U508_9MICO</name>
<keyword evidence="4 7" id="KW-1133">Transmembrane helix</keyword>
<keyword evidence="6 7" id="KW-0472">Membrane</keyword>
<dbReference type="NCBIfam" id="TIGR00945">
    <property type="entry name" value="tatC"/>
    <property type="match status" value="1"/>
</dbReference>
<comment type="function">
    <text evidence="7">Part of the twin-arginine translocation (Tat) system that transports large folded proteins containing a characteristic twin-arginine motif in their signal peptide across membranes. Together with TatB, TatC is part of a receptor directly interacting with Tat signal peptides.</text>
</comment>
<feature type="transmembrane region" description="Helical" evidence="7">
    <location>
        <begin position="40"/>
        <end position="58"/>
    </location>
</feature>
<dbReference type="GO" id="GO:0009977">
    <property type="term" value="F:proton motive force dependent protein transmembrane transporter activity"/>
    <property type="evidence" value="ECO:0007669"/>
    <property type="project" value="TreeGrafter"/>
</dbReference>
<feature type="region of interest" description="Disordered" evidence="8">
    <location>
        <begin position="1"/>
        <end position="26"/>
    </location>
</feature>
<evidence type="ECO:0000256" key="3">
    <source>
        <dbReference type="ARBA" id="ARBA00022927"/>
    </source>
</evidence>
<dbReference type="GO" id="GO:0043953">
    <property type="term" value="P:protein transport by the Tat complex"/>
    <property type="evidence" value="ECO:0007669"/>
    <property type="project" value="UniProtKB-UniRule"/>
</dbReference>
<keyword evidence="10" id="KW-1185">Reference proteome</keyword>
<dbReference type="PRINTS" id="PR01840">
    <property type="entry name" value="TATCFAMILY"/>
</dbReference>
<evidence type="ECO:0000313" key="9">
    <source>
        <dbReference type="EMBL" id="SDZ57540.1"/>
    </source>
</evidence>
<feature type="transmembrane region" description="Helical" evidence="7">
    <location>
        <begin position="215"/>
        <end position="233"/>
    </location>
</feature>
<comment type="subcellular location">
    <subcellularLocation>
        <location evidence="7">Cell membrane</location>
        <topology evidence="7">Multi-pass membrane protein</topology>
    </subcellularLocation>
    <subcellularLocation>
        <location evidence="1">Membrane</location>
        <topology evidence="1">Multi-pass membrane protein</topology>
    </subcellularLocation>
</comment>
<feature type="transmembrane region" description="Helical" evidence="7">
    <location>
        <begin position="179"/>
        <end position="203"/>
    </location>
</feature>
<dbReference type="PANTHER" id="PTHR30371:SF0">
    <property type="entry name" value="SEC-INDEPENDENT PROTEIN TRANSLOCASE PROTEIN TATC, CHLOROPLASTIC-RELATED"/>
    <property type="match status" value="1"/>
</dbReference>
<evidence type="ECO:0000256" key="2">
    <source>
        <dbReference type="ARBA" id="ARBA00022692"/>
    </source>
</evidence>
<keyword evidence="2 7" id="KW-0812">Transmembrane</keyword>
<organism evidence="9 10">
    <name type="scientific">Herbiconiux ginsengi</name>
    <dbReference type="NCBI Taxonomy" id="381665"/>
    <lineage>
        <taxon>Bacteria</taxon>
        <taxon>Bacillati</taxon>
        <taxon>Actinomycetota</taxon>
        <taxon>Actinomycetes</taxon>
        <taxon>Micrococcales</taxon>
        <taxon>Microbacteriaceae</taxon>
        <taxon>Herbiconiux</taxon>
    </lineage>
</organism>
<evidence type="ECO:0000256" key="1">
    <source>
        <dbReference type="ARBA" id="ARBA00004141"/>
    </source>
</evidence>
<dbReference type="PANTHER" id="PTHR30371">
    <property type="entry name" value="SEC-INDEPENDENT PROTEIN TRANSLOCASE PROTEIN TATC"/>
    <property type="match status" value="1"/>
</dbReference>
<evidence type="ECO:0000256" key="6">
    <source>
        <dbReference type="ARBA" id="ARBA00023136"/>
    </source>
</evidence>
<dbReference type="GO" id="GO:0065002">
    <property type="term" value="P:intracellular protein transmembrane transport"/>
    <property type="evidence" value="ECO:0007669"/>
    <property type="project" value="TreeGrafter"/>
</dbReference>
<comment type="subunit">
    <text evidence="7">The Tat system comprises two distinct complexes: a TatABC complex, containing multiple copies of TatA, TatB and TatC subunits, and a separate TatA complex, containing only TatA subunits. Substrates initially bind to the TatABC complex, which probably triggers association of the separate TatA complex to form the active translocon.</text>
</comment>
<comment type="similarity">
    <text evidence="7">Belongs to the TatC family.</text>
</comment>
<feature type="transmembrane region" description="Helical" evidence="7">
    <location>
        <begin position="130"/>
        <end position="152"/>
    </location>
</feature>
<accession>A0A1H3U508</accession>
<feature type="transmembrane region" description="Helical" evidence="7">
    <location>
        <begin position="239"/>
        <end position="258"/>
    </location>
</feature>
<keyword evidence="3 7" id="KW-0653">Protein transport</keyword>
<evidence type="ECO:0000256" key="5">
    <source>
        <dbReference type="ARBA" id="ARBA00023010"/>
    </source>
</evidence>
<feature type="transmembrane region" description="Helical" evidence="7">
    <location>
        <begin position="97"/>
        <end position="118"/>
    </location>
</feature>
<dbReference type="HAMAP" id="MF_00902">
    <property type="entry name" value="TatC"/>
    <property type="match status" value="1"/>
</dbReference>
<reference evidence="9 10" key="1">
    <citation type="submission" date="2016-10" db="EMBL/GenBank/DDBJ databases">
        <authorList>
            <person name="de Groot N.N."/>
        </authorList>
    </citation>
    <scope>NUCLEOTIDE SEQUENCE [LARGE SCALE GENOMIC DNA]</scope>
    <source>
        <strain evidence="9 10">CGMCC 4.3491</strain>
    </source>
</reference>
<evidence type="ECO:0000256" key="8">
    <source>
        <dbReference type="SAM" id="MobiDB-lite"/>
    </source>
</evidence>
<gene>
    <name evidence="7" type="primary">tatC</name>
    <name evidence="9" type="ORF">SAMN05216554_0141</name>
</gene>
<dbReference type="GO" id="GO:0033281">
    <property type="term" value="C:TAT protein transport complex"/>
    <property type="evidence" value="ECO:0007669"/>
    <property type="project" value="UniProtKB-UniRule"/>
</dbReference>
<keyword evidence="7" id="KW-0813">Transport</keyword>
<dbReference type="STRING" id="381665.SAMN05216554_0141"/>
<evidence type="ECO:0000256" key="4">
    <source>
        <dbReference type="ARBA" id="ARBA00022989"/>
    </source>
</evidence>
<evidence type="ECO:0000313" key="10">
    <source>
        <dbReference type="Proteomes" id="UP000198891"/>
    </source>
</evidence>
<protein>
    <recommendedName>
        <fullName evidence="7">Sec-independent protein translocase protein TatC</fullName>
    </recommendedName>
</protein>
<dbReference type="InterPro" id="IPR002033">
    <property type="entry name" value="TatC"/>
</dbReference>
<proteinExistence type="inferred from homology"/>
<dbReference type="AlphaFoldDB" id="A0A1H3U508"/>